<keyword evidence="3" id="KW-1185">Reference proteome</keyword>
<evidence type="ECO:0000313" key="3">
    <source>
        <dbReference type="Proteomes" id="UP000314294"/>
    </source>
</evidence>
<dbReference type="AlphaFoldDB" id="A0A4Z2H8W2"/>
<reference evidence="2 3" key="1">
    <citation type="submission" date="2019-03" db="EMBL/GenBank/DDBJ databases">
        <title>First draft genome of Liparis tanakae, snailfish: a comprehensive survey of snailfish specific genes.</title>
        <authorList>
            <person name="Kim W."/>
            <person name="Song I."/>
            <person name="Jeong J.-H."/>
            <person name="Kim D."/>
            <person name="Kim S."/>
            <person name="Ryu S."/>
            <person name="Song J.Y."/>
            <person name="Lee S.K."/>
        </authorList>
    </citation>
    <scope>NUCLEOTIDE SEQUENCE [LARGE SCALE GENOMIC DNA]</scope>
    <source>
        <tissue evidence="2">Muscle</tissue>
    </source>
</reference>
<evidence type="ECO:0000313" key="2">
    <source>
        <dbReference type="EMBL" id="TNN61960.1"/>
    </source>
</evidence>
<proteinExistence type="predicted"/>
<protein>
    <submittedName>
        <fullName evidence="2">Uncharacterized protein</fullName>
    </submittedName>
</protein>
<dbReference type="EMBL" id="SRLO01000304">
    <property type="protein sequence ID" value="TNN61960.1"/>
    <property type="molecule type" value="Genomic_DNA"/>
</dbReference>
<feature type="compositionally biased region" description="Basic and acidic residues" evidence="1">
    <location>
        <begin position="53"/>
        <end position="64"/>
    </location>
</feature>
<name>A0A4Z2H8W2_9TELE</name>
<organism evidence="2 3">
    <name type="scientific">Liparis tanakae</name>
    <name type="common">Tanaka's snailfish</name>
    <dbReference type="NCBI Taxonomy" id="230148"/>
    <lineage>
        <taxon>Eukaryota</taxon>
        <taxon>Metazoa</taxon>
        <taxon>Chordata</taxon>
        <taxon>Craniata</taxon>
        <taxon>Vertebrata</taxon>
        <taxon>Euteleostomi</taxon>
        <taxon>Actinopterygii</taxon>
        <taxon>Neopterygii</taxon>
        <taxon>Teleostei</taxon>
        <taxon>Neoteleostei</taxon>
        <taxon>Acanthomorphata</taxon>
        <taxon>Eupercaria</taxon>
        <taxon>Perciformes</taxon>
        <taxon>Cottioidei</taxon>
        <taxon>Cottales</taxon>
        <taxon>Liparidae</taxon>
        <taxon>Liparis</taxon>
    </lineage>
</organism>
<sequence>MTSEERLESPAIVPPSERVFGGPCASEWQSVGNGLDDEGPLHRQCHHLENDRAREQELEKERKGFSPCGHGDV</sequence>
<feature type="region of interest" description="Disordered" evidence="1">
    <location>
        <begin position="53"/>
        <end position="73"/>
    </location>
</feature>
<gene>
    <name evidence="2" type="ORF">EYF80_027795</name>
</gene>
<comment type="caution">
    <text evidence="2">The sequence shown here is derived from an EMBL/GenBank/DDBJ whole genome shotgun (WGS) entry which is preliminary data.</text>
</comment>
<accession>A0A4Z2H8W2</accession>
<evidence type="ECO:0000256" key="1">
    <source>
        <dbReference type="SAM" id="MobiDB-lite"/>
    </source>
</evidence>
<dbReference type="Proteomes" id="UP000314294">
    <property type="component" value="Unassembled WGS sequence"/>
</dbReference>